<dbReference type="OrthoDB" id="1370447at2"/>
<name>A0A1G9C2M4_9FLAO</name>
<reference evidence="1 2" key="1">
    <citation type="submission" date="2016-10" db="EMBL/GenBank/DDBJ databases">
        <authorList>
            <person name="de Groot N.N."/>
        </authorList>
    </citation>
    <scope>NUCLEOTIDE SEQUENCE [LARGE SCALE GENOMIC DNA]</scope>
    <source>
        <strain evidence="1 2">CGMCC 1.10076</strain>
    </source>
</reference>
<evidence type="ECO:0000313" key="1">
    <source>
        <dbReference type="EMBL" id="SDK45704.1"/>
    </source>
</evidence>
<sequence length="132" mass="15297">MKYQSILILLSFSCQSSLKNEPKKFDEKIVDFIIENSSNKYLELENLYDSLPHKILNDVNEKLILVQILKTKGFTVINWGRGNHPLGPRIVSITLKNAECECEVDKIYYSTDALPEEIYKITERIKCKKASR</sequence>
<dbReference type="Proteomes" id="UP000199580">
    <property type="component" value="Unassembled WGS sequence"/>
</dbReference>
<protein>
    <submittedName>
        <fullName evidence="1">Uncharacterized protein</fullName>
    </submittedName>
</protein>
<dbReference type="RefSeq" id="WP_091398391.1">
    <property type="nucleotide sequence ID" value="NZ_BKAI01000025.1"/>
</dbReference>
<dbReference type="AlphaFoldDB" id="A0A1G9C2M4"/>
<evidence type="ECO:0000313" key="2">
    <source>
        <dbReference type="Proteomes" id="UP000199580"/>
    </source>
</evidence>
<organism evidence="1 2">
    <name type="scientific">Flavobacterium noncentrifugens</name>
    <dbReference type="NCBI Taxonomy" id="1128970"/>
    <lineage>
        <taxon>Bacteria</taxon>
        <taxon>Pseudomonadati</taxon>
        <taxon>Bacteroidota</taxon>
        <taxon>Flavobacteriia</taxon>
        <taxon>Flavobacteriales</taxon>
        <taxon>Flavobacteriaceae</taxon>
        <taxon>Flavobacterium</taxon>
    </lineage>
</organism>
<keyword evidence="2" id="KW-1185">Reference proteome</keyword>
<dbReference type="EMBL" id="FNEZ01000006">
    <property type="protein sequence ID" value="SDK45704.1"/>
    <property type="molecule type" value="Genomic_DNA"/>
</dbReference>
<proteinExistence type="predicted"/>
<dbReference type="STRING" id="1128970.SAMN04487935_3445"/>
<accession>A0A1G9C2M4</accession>
<gene>
    <name evidence="1" type="ORF">SAMN04487935_3445</name>
</gene>